<evidence type="ECO:0000313" key="3">
    <source>
        <dbReference type="Proteomes" id="UP000377595"/>
    </source>
</evidence>
<sequence>MPRSPADRHAGIPLSTPKDPTKSEPTKRRVGPWSRPAEPTEQGVGPGGSRPGMGGMLVLVGFSAAIVQ</sequence>
<dbReference type="Proteomes" id="UP000377595">
    <property type="component" value="Unassembled WGS sequence"/>
</dbReference>
<evidence type="ECO:0000256" key="1">
    <source>
        <dbReference type="SAM" id="MobiDB-lite"/>
    </source>
</evidence>
<feature type="compositionally biased region" description="Gly residues" evidence="1">
    <location>
        <begin position="44"/>
        <end position="55"/>
    </location>
</feature>
<proteinExistence type="predicted"/>
<protein>
    <submittedName>
        <fullName evidence="2">Uncharacterized protein</fullName>
    </submittedName>
</protein>
<keyword evidence="3" id="KW-1185">Reference proteome</keyword>
<dbReference type="EMBL" id="BLAF01000058">
    <property type="protein sequence ID" value="GES24895.1"/>
    <property type="molecule type" value="Genomic_DNA"/>
</dbReference>
<feature type="compositionally biased region" description="Basic and acidic residues" evidence="1">
    <location>
        <begin position="1"/>
        <end position="10"/>
    </location>
</feature>
<dbReference type="AlphaFoldDB" id="A0A5M3XUI6"/>
<evidence type="ECO:0000313" key="2">
    <source>
        <dbReference type="EMBL" id="GES24895.1"/>
    </source>
</evidence>
<organism evidence="2 3">
    <name type="scientific">Acrocarpospora pleiomorpha</name>
    <dbReference type="NCBI Taxonomy" id="90975"/>
    <lineage>
        <taxon>Bacteria</taxon>
        <taxon>Bacillati</taxon>
        <taxon>Actinomycetota</taxon>
        <taxon>Actinomycetes</taxon>
        <taxon>Streptosporangiales</taxon>
        <taxon>Streptosporangiaceae</taxon>
        <taxon>Acrocarpospora</taxon>
    </lineage>
</organism>
<accession>A0A5M3XUI6</accession>
<feature type="region of interest" description="Disordered" evidence="1">
    <location>
        <begin position="1"/>
        <end position="55"/>
    </location>
</feature>
<reference evidence="2 3" key="1">
    <citation type="submission" date="2019-10" db="EMBL/GenBank/DDBJ databases">
        <title>Whole genome shotgun sequence of Acrocarpospora pleiomorpha NBRC 16267.</title>
        <authorList>
            <person name="Ichikawa N."/>
            <person name="Kimura A."/>
            <person name="Kitahashi Y."/>
            <person name="Komaki H."/>
            <person name="Oguchi A."/>
        </authorList>
    </citation>
    <scope>NUCLEOTIDE SEQUENCE [LARGE SCALE GENOMIC DNA]</scope>
    <source>
        <strain evidence="2 3">NBRC 16267</strain>
    </source>
</reference>
<comment type="caution">
    <text evidence="2">The sequence shown here is derived from an EMBL/GenBank/DDBJ whole genome shotgun (WGS) entry which is preliminary data.</text>
</comment>
<gene>
    <name evidence="2" type="ORF">Aple_077940</name>
</gene>
<name>A0A5M3XUI6_9ACTN</name>